<dbReference type="Gene3D" id="1.10.10.2910">
    <property type="match status" value="1"/>
</dbReference>
<accession>A0A1T4ZZS4</accession>
<dbReference type="InterPro" id="IPR010359">
    <property type="entry name" value="IrrE_HExxH"/>
</dbReference>
<keyword evidence="3" id="KW-1185">Reference proteome</keyword>
<dbReference type="AlphaFoldDB" id="A0A1T4ZZS4"/>
<dbReference type="PANTHER" id="PTHR43236">
    <property type="entry name" value="ANTITOXIN HIGA1"/>
    <property type="match status" value="1"/>
</dbReference>
<gene>
    <name evidence="2" type="ORF">SAMN06295937_10022</name>
</gene>
<reference evidence="3" key="1">
    <citation type="submission" date="2017-02" db="EMBL/GenBank/DDBJ databases">
        <authorList>
            <person name="Varghese N."/>
            <person name="Submissions S."/>
        </authorList>
    </citation>
    <scope>NUCLEOTIDE SEQUENCE [LARGE SCALE GENOMIC DNA]</scope>
    <source>
        <strain evidence="3">R11H</strain>
    </source>
</reference>
<evidence type="ECO:0000313" key="3">
    <source>
        <dbReference type="Proteomes" id="UP000190044"/>
    </source>
</evidence>
<dbReference type="PANTHER" id="PTHR43236:SF1">
    <property type="entry name" value="BLL7220 PROTEIN"/>
    <property type="match status" value="1"/>
</dbReference>
<protein>
    <recommendedName>
        <fullName evidence="1">IrrE N-terminal-like domain-containing protein</fullName>
    </recommendedName>
</protein>
<dbReference type="InterPro" id="IPR052345">
    <property type="entry name" value="Rad_response_metalloprotease"/>
</dbReference>
<dbReference type="EMBL" id="FUYP01000002">
    <property type="protein sequence ID" value="SKB28009.1"/>
    <property type="molecule type" value="Genomic_DNA"/>
</dbReference>
<organism evidence="2 3">
    <name type="scientific">Sphingopyxis flava</name>
    <dbReference type="NCBI Taxonomy" id="1507287"/>
    <lineage>
        <taxon>Bacteria</taxon>
        <taxon>Pseudomonadati</taxon>
        <taxon>Pseudomonadota</taxon>
        <taxon>Alphaproteobacteria</taxon>
        <taxon>Sphingomonadales</taxon>
        <taxon>Sphingomonadaceae</taxon>
        <taxon>Sphingopyxis</taxon>
    </lineage>
</organism>
<evidence type="ECO:0000313" key="2">
    <source>
        <dbReference type="EMBL" id="SKB28009.1"/>
    </source>
</evidence>
<proteinExistence type="predicted"/>
<dbReference type="Proteomes" id="UP000190044">
    <property type="component" value="Unassembled WGS sequence"/>
</dbReference>
<sequence>MTAPKPSWARKCGEQKARELGYDSFPIDPFEIARGEGIELSPKKPDQIGVSGGIVFFGDDVGIFYSTDIKSLGFQRFTVAHELGHYFLKGHPEAILKIGAAHVSRAGFTEGGQAIEIEADHFASGLLLPTTLVRRHLADEPIGLEGIEALADVSHCSLTASAIRTAECSPYPVAIVVSRGDEVRYAFMSDGFKQLGALTYLRKGDALPDTLTRRFNASATNVASGMRACEETNLNCWFNGDRRIALDEQVVGLGSYGFTLTVLSSDNLPDDPDEVEDEEAQLIESYTPKFARGR</sequence>
<name>A0A1T4ZZS4_9SPHN</name>
<feature type="domain" description="IrrE N-terminal-like" evidence="1">
    <location>
        <begin position="63"/>
        <end position="137"/>
    </location>
</feature>
<evidence type="ECO:0000259" key="1">
    <source>
        <dbReference type="Pfam" id="PF06114"/>
    </source>
</evidence>
<dbReference type="RefSeq" id="WP_079636947.1">
    <property type="nucleotide sequence ID" value="NZ_FUYP01000002.1"/>
</dbReference>
<dbReference type="Pfam" id="PF06114">
    <property type="entry name" value="Peptidase_M78"/>
    <property type="match status" value="1"/>
</dbReference>
<dbReference type="OrthoDB" id="9794834at2"/>